<sequence>MTLSRLNNAHRYALLITFEYLLVFVEVDEVLLNLYVEDVDSALIPKLFVSKKVMTGTWIQIKIINAEKGLQQFYYYKFRNPGGWQHSCLRSSVTFVILGHIKQSHLDYYGTDSPHFYYLLAAPCGNTCDRIDRFLLLGDGHLGPP</sequence>
<organism evidence="1 2">
    <name type="scientific">Caerostris darwini</name>
    <dbReference type="NCBI Taxonomy" id="1538125"/>
    <lineage>
        <taxon>Eukaryota</taxon>
        <taxon>Metazoa</taxon>
        <taxon>Ecdysozoa</taxon>
        <taxon>Arthropoda</taxon>
        <taxon>Chelicerata</taxon>
        <taxon>Arachnida</taxon>
        <taxon>Araneae</taxon>
        <taxon>Araneomorphae</taxon>
        <taxon>Entelegynae</taxon>
        <taxon>Araneoidea</taxon>
        <taxon>Araneidae</taxon>
        <taxon>Caerostris</taxon>
    </lineage>
</organism>
<comment type="caution">
    <text evidence="1">The sequence shown here is derived from an EMBL/GenBank/DDBJ whole genome shotgun (WGS) entry which is preliminary data.</text>
</comment>
<dbReference type="EMBL" id="BPLQ01009016">
    <property type="protein sequence ID" value="GIY40874.1"/>
    <property type="molecule type" value="Genomic_DNA"/>
</dbReference>
<evidence type="ECO:0000313" key="2">
    <source>
        <dbReference type="Proteomes" id="UP001054837"/>
    </source>
</evidence>
<dbReference type="Proteomes" id="UP001054837">
    <property type="component" value="Unassembled WGS sequence"/>
</dbReference>
<name>A0AAV4T585_9ARAC</name>
<accession>A0AAV4T585</accession>
<proteinExistence type="predicted"/>
<gene>
    <name evidence="1" type="ORF">CDAR_378351</name>
</gene>
<dbReference type="AlphaFoldDB" id="A0AAV4T585"/>
<keyword evidence="2" id="KW-1185">Reference proteome</keyword>
<protein>
    <submittedName>
        <fullName evidence="1">Uncharacterized protein</fullName>
    </submittedName>
</protein>
<reference evidence="1 2" key="1">
    <citation type="submission" date="2021-06" db="EMBL/GenBank/DDBJ databases">
        <title>Caerostris darwini draft genome.</title>
        <authorList>
            <person name="Kono N."/>
            <person name="Arakawa K."/>
        </authorList>
    </citation>
    <scope>NUCLEOTIDE SEQUENCE [LARGE SCALE GENOMIC DNA]</scope>
</reference>
<evidence type="ECO:0000313" key="1">
    <source>
        <dbReference type="EMBL" id="GIY40874.1"/>
    </source>
</evidence>